<organism evidence="1 2">
    <name type="scientific">Panagrellus redivivus</name>
    <name type="common">Microworm</name>
    <dbReference type="NCBI Taxonomy" id="6233"/>
    <lineage>
        <taxon>Eukaryota</taxon>
        <taxon>Metazoa</taxon>
        <taxon>Ecdysozoa</taxon>
        <taxon>Nematoda</taxon>
        <taxon>Chromadorea</taxon>
        <taxon>Rhabditida</taxon>
        <taxon>Tylenchina</taxon>
        <taxon>Panagrolaimomorpha</taxon>
        <taxon>Panagrolaimoidea</taxon>
        <taxon>Panagrolaimidae</taxon>
        <taxon>Panagrellus</taxon>
    </lineage>
</organism>
<proteinExistence type="predicted"/>
<reference evidence="2" key="2">
    <citation type="submission" date="2020-10" db="UniProtKB">
        <authorList>
            <consortium name="WormBaseParasite"/>
        </authorList>
    </citation>
    <scope>IDENTIFICATION</scope>
</reference>
<dbReference type="WBParaSite" id="Pan_g23927.t1">
    <property type="protein sequence ID" value="Pan_g23927.t1"/>
    <property type="gene ID" value="Pan_g23927"/>
</dbReference>
<evidence type="ECO:0000313" key="2">
    <source>
        <dbReference type="WBParaSite" id="Pan_g23927.t1"/>
    </source>
</evidence>
<name>A0A7E4VRD4_PANRE</name>
<dbReference type="Proteomes" id="UP000492821">
    <property type="component" value="Unassembled WGS sequence"/>
</dbReference>
<dbReference type="AlphaFoldDB" id="A0A7E4VRD4"/>
<sequence length="107" mass="11204">MTDARIKPFLVEKPAAAPRLANPFLARCHTACRRGMVALPPFPTSPGPTNPAAMVALADVPGSFVATLRGAQCVRLAFDIYPADGGRRRGSCLARRAPPPPSPTGQA</sequence>
<reference evidence="1" key="1">
    <citation type="journal article" date="2013" name="Genetics">
        <title>The draft genome and transcriptome of Panagrellus redivivus are shaped by the harsh demands of a free-living lifestyle.</title>
        <authorList>
            <person name="Srinivasan J."/>
            <person name="Dillman A.R."/>
            <person name="Macchietto M.G."/>
            <person name="Heikkinen L."/>
            <person name="Lakso M."/>
            <person name="Fracchia K.M."/>
            <person name="Antoshechkin I."/>
            <person name="Mortazavi A."/>
            <person name="Wong G."/>
            <person name="Sternberg P.W."/>
        </authorList>
    </citation>
    <scope>NUCLEOTIDE SEQUENCE [LARGE SCALE GENOMIC DNA]</scope>
    <source>
        <strain evidence="1">MT8872</strain>
    </source>
</reference>
<protein>
    <submittedName>
        <fullName evidence="2">DUF5753 domain-containing protein</fullName>
    </submittedName>
</protein>
<accession>A0A7E4VRD4</accession>
<evidence type="ECO:0000313" key="1">
    <source>
        <dbReference type="Proteomes" id="UP000492821"/>
    </source>
</evidence>
<keyword evidence="1" id="KW-1185">Reference proteome</keyword>